<dbReference type="GO" id="GO:0005525">
    <property type="term" value="F:GTP binding"/>
    <property type="evidence" value="ECO:0007669"/>
    <property type="project" value="UniProtKB-KW"/>
</dbReference>
<dbReference type="VEuPathDB" id="FungiDB:GW608_I04807"/>
<evidence type="ECO:0000256" key="1">
    <source>
        <dbReference type="ARBA" id="ARBA00022741"/>
    </source>
</evidence>
<comment type="caution">
    <text evidence="3">The sequence shown here is derived from an EMBL/GenBank/DDBJ whole genome shotgun (WGS) entry which is preliminary data.</text>
</comment>
<dbReference type="VEuPathDB" id="FungiDB:B1J91_I09306g"/>
<evidence type="ECO:0000313" key="3">
    <source>
        <dbReference type="EMBL" id="KTB05165.1"/>
    </source>
</evidence>
<accession>A0A0W0CQP2</accession>
<gene>
    <name evidence="3" type="ORF">AO440_002734</name>
</gene>
<dbReference type="PRINTS" id="PR00449">
    <property type="entry name" value="RASTRNSFRMNG"/>
</dbReference>
<sequence length="206" mass="23224">MSETLVYQKSLKVVLLGESAVGKSAIVTRFSTGKYLRNNATIGAAYVTKDLEYIRDGDVYQVRLEIWDTAGQERYRSLTPMYYRNTDVAIVVFDVSNLRSLSMAHKWIDELNTYVENKGRERINIVLVGNKMDLCSDEERSTLPQRVEEQFQAVSAKSGEGIEELFDHIVKGIPSDQFTLKSAAVEQPDNVVNLNNKSVLQSTCNC</sequence>
<dbReference type="InterPro" id="IPR001806">
    <property type="entry name" value="Small_GTPase"/>
</dbReference>
<dbReference type="PROSITE" id="PS51420">
    <property type="entry name" value="RHO"/>
    <property type="match status" value="1"/>
</dbReference>
<keyword evidence="2" id="KW-0342">GTP-binding</keyword>
<dbReference type="PROSITE" id="PS51419">
    <property type="entry name" value="RAB"/>
    <property type="match status" value="1"/>
</dbReference>
<dbReference type="EMBL" id="LLZZ01000114">
    <property type="protein sequence ID" value="KTB05165.1"/>
    <property type="molecule type" value="Genomic_DNA"/>
</dbReference>
<dbReference type="CDD" id="cd00154">
    <property type="entry name" value="Rab"/>
    <property type="match status" value="1"/>
</dbReference>
<evidence type="ECO:0000256" key="2">
    <source>
        <dbReference type="ARBA" id="ARBA00023134"/>
    </source>
</evidence>
<dbReference type="PANTHER" id="PTHR24073">
    <property type="entry name" value="DRAB5-RELATED"/>
    <property type="match status" value="1"/>
</dbReference>
<dbReference type="OrthoDB" id="63533at2759"/>
<dbReference type="SMART" id="SM00175">
    <property type="entry name" value="RAB"/>
    <property type="match status" value="1"/>
</dbReference>
<dbReference type="SMART" id="SM00177">
    <property type="entry name" value="ARF"/>
    <property type="match status" value="1"/>
</dbReference>
<dbReference type="SMART" id="SM00174">
    <property type="entry name" value="RHO"/>
    <property type="match status" value="1"/>
</dbReference>
<proteinExistence type="predicted"/>
<dbReference type="InterPro" id="IPR005225">
    <property type="entry name" value="Small_GTP-bd"/>
</dbReference>
<dbReference type="NCBIfam" id="TIGR00231">
    <property type="entry name" value="small_GTP"/>
    <property type="match status" value="1"/>
</dbReference>
<dbReference type="Proteomes" id="UP000054886">
    <property type="component" value="Unassembled WGS sequence"/>
</dbReference>
<dbReference type="InterPro" id="IPR027417">
    <property type="entry name" value="P-loop_NTPase"/>
</dbReference>
<dbReference type="Pfam" id="PF00071">
    <property type="entry name" value="Ras"/>
    <property type="match status" value="1"/>
</dbReference>
<dbReference type="VEuPathDB" id="FungiDB:GWK60_I04807"/>
<dbReference type="PROSITE" id="PS51417">
    <property type="entry name" value="ARF"/>
    <property type="match status" value="1"/>
</dbReference>
<dbReference type="PROSITE" id="PS51421">
    <property type="entry name" value="RAS"/>
    <property type="match status" value="1"/>
</dbReference>
<dbReference type="AlphaFoldDB" id="A0A0W0CQP2"/>
<dbReference type="OMA" id="HMEIWDT"/>
<dbReference type="FunFam" id="3.40.50.300:FF:000808">
    <property type="entry name" value="Small GTP-binding protein, putative"/>
    <property type="match status" value="1"/>
</dbReference>
<evidence type="ECO:0000313" key="4">
    <source>
        <dbReference type="Proteomes" id="UP000054886"/>
    </source>
</evidence>
<dbReference type="SMART" id="SM00176">
    <property type="entry name" value="RAN"/>
    <property type="match status" value="1"/>
</dbReference>
<reference evidence="3 4" key="1">
    <citation type="submission" date="2015-10" db="EMBL/GenBank/DDBJ databases">
        <title>Draft genomes sequences of Candida glabrata isolates 1A, 1B, 2A, 2B, 3A and 3B.</title>
        <authorList>
            <person name="Haavelsrud O.E."/>
            <person name="Gaustad P."/>
        </authorList>
    </citation>
    <scope>NUCLEOTIDE SEQUENCE [LARGE SCALE GENOMIC DNA]</scope>
    <source>
        <strain evidence="3">910700640</strain>
    </source>
</reference>
<dbReference type="VEuPathDB" id="FungiDB:CAGL0I09306g"/>
<organism evidence="3 4">
    <name type="scientific">Candida glabrata</name>
    <name type="common">Yeast</name>
    <name type="synonym">Torulopsis glabrata</name>
    <dbReference type="NCBI Taxonomy" id="5478"/>
    <lineage>
        <taxon>Eukaryota</taxon>
        <taxon>Fungi</taxon>
        <taxon>Dikarya</taxon>
        <taxon>Ascomycota</taxon>
        <taxon>Saccharomycotina</taxon>
        <taxon>Saccharomycetes</taxon>
        <taxon>Saccharomycetales</taxon>
        <taxon>Saccharomycetaceae</taxon>
        <taxon>Nakaseomyces</taxon>
    </lineage>
</organism>
<keyword evidence="1" id="KW-0547">Nucleotide-binding</keyword>
<dbReference type="GO" id="GO:0003924">
    <property type="term" value="F:GTPase activity"/>
    <property type="evidence" value="ECO:0007669"/>
    <property type="project" value="InterPro"/>
</dbReference>
<name>A0A0W0CQP2_CANGB</name>
<dbReference type="VEuPathDB" id="FungiDB:GVI51_I09163"/>
<dbReference type="SUPFAM" id="SSF52540">
    <property type="entry name" value="P-loop containing nucleoside triphosphate hydrolases"/>
    <property type="match status" value="1"/>
</dbReference>
<dbReference type="PhylomeDB" id="A0A0W0CQP2"/>
<protein>
    <submittedName>
        <fullName evidence="3">GTP-binding protein YPT10</fullName>
    </submittedName>
</protein>
<dbReference type="SMART" id="SM00173">
    <property type="entry name" value="RAS"/>
    <property type="match status" value="1"/>
</dbReference>
<dbReference type="Gene3D" id="3.40.50.300">
    <property type="entry name" value="P-loop containing nucleotide triphosphate hydrolases"/>
    <property type="match status" value="1"/>
</dbReference>